<dbReference type="AlphaFoldDB" id="A0A0P7B266"/>
<sequence length="38" mass="4411">MEAHTLWLMRLKVLKKPSGQIASEFNIWTESLPLVQSK</sequence>
<dbReference type="Proteomes" id="UP000050280">
    <property type="component" value="Unassembled WGS sequence"/>
</dbReference>
<accession>A0A0P7B266</accession>
<protein>
    <submittedName>
        <fullName evidence="1">Uncharacterized protein</fullName>
    </submittedName>
</protein>
<evidence type="ECO:0000313" key="2">
    <source>
        <dbReference type="Proteomes" id="UP000050280"/>
    </source>
</evidence>
<reference evidence="1 2" key="1">
    <citation type="submission" date="2015-09" db="EMBL/GenBank/DDBJ databases">
        <title>Genome sequence of the marine flavobacterium Croceitalea dokdonensis DOKDO 023 that contains proton- and sodium-pumping rhodopsins.</title>
        <authorList>
            <person name="Kwon S.-K."/>
            <person name="Lee H.K."/>
            <person name="Kwak M.-J."/>
            <person name="Kim J.F."/>
        </authorList>
    </citation>
    <scope>NUCLEOTIDE SEQUENCE [LARGE SCALE GENOMIC DNA]</scope>
    <source>
        <strain evidence="1 2">DOKDO 023</strain>
    </source>
</reference>
<keyword evidence="2" id="KW-1185">Reference proteome</keyword>
<comment type="caution">
    <text evidence="1">The sequence shown here is derived from an EMBL/GenBank/DDBJ whole genome shotgun (WGS) entry which is preliminary data.</text>
</comment>
<organism evidence="1 2">
    <name type="scientific">Croceitalea dokdonensis DOKDO 023</name>
    <dbReference type="NCBI Taxonomy" id="1300341"/>
    <lineage>
        <taxon>Bacteria</taxon>
        <taxon>Pseudomonadati</taxon>
        <taxon>Bacteroidota</taxon>
        <taxon>Flavobacteriia</taxon>
        <taxon>Flavobacteriales</taxon>
        <taxon>Flavobacteriaceae</taxon>
        <taxon>Croceitalea</taxon>
    </lineage>
</organism>
<name>A0A0P7B266_9FLAO</name>
<proteinExistence type="predicted"/>
<evidence type="ECO:0000313" key="1">
    <source>
        <dbReference type="EMBL" id="KPM33392.1"/>
    </source>
</evidence>
<dbReference type="EMBL" id="LDJX01000001">
    <property type="protein sequence ID" value="KPM33392.1"/>
    <property type="molecule type" value="Genomic_DNA"/>
</dbReference>
<gene>
    <name evidence="1" type="ORF">I595_294</name>
</gene>